<keyword evidence="11" id="KW-1185">Reference proteome</keyword>
<keyword evidence="8" id="KW-0175">Coiled coil</keyword>
<sequence>MRASDDVRRRAIQIAAGGRNSIRQSLVKTGEAHKPTQHRSSASSSESVHRYYRRKQIRIYSLVKQPVANVARSIIQTSLVLNMSTEMFAKTPMEVAVYQLHNFSISFFSSFLGGDVVSVKLDNSASGASVVAIDNKIEQAMDLVKNHLMYAVREEVEILKEQIKELAEKNNQLERENYLLKNLASPEQLEKFQSRIPTDVLLDNQSTQVTPDQQQQQQQQQTFIHSSGSAV</sequence>
<dbReference type="AlphaFoldDB" id="A0A6G0I3L7"/>
<keyword evidence="5" id="KW-0597">Phosphoprotein</keyword>
<dbReference type="GO" id="GO:0005634">
    <property type="term" value="C:nucleus"/>
    <property type="evidence" value="ECO:0007669"/>
    <property type="project" value="UniProtKB-SubCell"/>
</dbReference>
<comment type="caution">
    <text evidence="10">The sequence shown here is derived from an EMBL/GenBank/DDBJ whole genome shotgun (WGS) entry which is preliminary data.</text>
</comment>
<dbReference type="GO" id="GO:0005737">
    <property type="term" value="C:cytoplasm"/>
    <property type="evidence" value="ECO:0007669"/>
    <property type="project" value="UniProtKB-SubCell"/>
</dbReference>
<feature type="coiled-coil region" evidence="8">
    <location>
        <begin position="149"/>
        <end position="183"/>
    </location>
</feature>
<dbReference type="PROSITE" id="PS01289">
    <property type="entry name" value="TSC22"/>
    <property type="match status" value="1"/>
</dbReference>
<evidence type="ECO:0000256" key="5">
    <source>
        <dbReference type="ARBA" id="ARBA00022553"/>
    </source>
</evidence>
<dbReference type="GO" id="GO:0006357">
    <property type="term" value="P:regulation of transcription by RNA polymerase II"/>
    <property type="evidence" value="ECO:0007669"/>
    <property type="project" value="InterPro"/>
</dbReference>
<protein>
    <recommendedName>
        <fullName evidence="7">TSC22 domain family protein 3</fullName>
    </recommendedName>
</protein>
<dbReference type="Pfam" id="PF01166">
    <property type="entry name" value="TSC22"/>
    <property type="match status" value="1"/>
</dbReference>
<evidence type="ECO:0000256" key="6">
    <source>
        <dbReference type="ARBA" id="ARBA00023242"/>
    </source>
</evidence>
<dbReference type="Proteomes" id="UP000424527">
    <property type="component" value="Unassembled WGS sequence"/>
</dbReference>
<comment type="similarity">
    <text evidence="3">Belongs to the TSC-22/Dip/Bun family.</text>
</comment>
<dbReference type="PANTHER" id="PTHR12348:SF24">
    <property type="entry name" value="TSC22 DOMAIN FAMILY PROTEIN 3"/>
    <property type="match status" value="1"/>
</dbReference>
<dbReference type="GO" id="GO:0070236">
    <property type="term" value="P:negative regulation of activation-induced cell death of T cells"/>
    <property type="evidence" value="ECO:0007669"/>
    <property type="project" value="TreeGrafter"/>
</dbReference>
<keyword evidence="6" id="KW-0539">Nucleus</keyword>
<dbReference type="FunFam" id="1.20.5.490:FF:000002">
    <property type="entry name" value="TSC22 domain family, member 1"/>
    <property type="match status" value="1"/>
</dbReference>
<organism evidence="10 11">
    <name type="scientific">Larimichthys crocea</name>
    <name type="common">Large yellow croaker</name>
    <name type="synonym">Pseudosciaena crocea</name>
    <dbReference type="NCBI Taxonomy" id="215358"/>
    <lineage>
        <taxon>Eukaryota</taxon>
        <taxon>Metazoa</taxon>
        <taxon>Chordata</taxon>
        <taxon>Craniata</taxon>
        <taxon>Vertebrata</taxon>
        <taxon>Euteleostomi</taxon>
        <taxon>Actinopterygii</taxon>
        <taxon>Neopterygii</taxon>
        <taxon>Teleostei</taxon>
        <taxon>Neoteleostei</taxon>
        <taxon>Acanthomorphata</taxon>
        <taxon>Eupercaria</taxon>
        <taxon>Sciaenidae</taxon>
        <taxon>Larimichthys</taxon>
    </lineage>
</organism>
<evidence type="ECO:0000313" key="10">
    <source>
        <dbReference type="EMBL" id="KAE8285871.1"/>
    </source>
</evidence>
<evidence type="ECO:0000256" key="4">
    <source>
        <dbReference type="ARBA" id="ARBA00022490"/>
    </source>
</evidence>
<evidence type="ECO:0000313" key="11">
    <source>
        <dbReference type="Proteomes" id="UP000424527"/>
    </source>
</evidence>
<feature type="region of interest" description="Disordered" evidence="9">
    <location>
        <begin position="28"/>
        <end position="49"/>
    </location>
</feature>
<dbReference type="EMBL" id="REGW02000015">
    <property type="protein sequence ID" value="KAE8285871.1"/>
    <property type="molecule type" value="Genomic_DNA"/>
</dbReference>
<dbReference type="InterPro" id="IPR000580">
    <property type="entry name" value="TSC22/Bun"/>
</dbReference>
<accession>A0A6G0I3L7</accession>
<proteinExistence type="inferred from homology"/>
<evidence type="ECO:0000256" key="2">
    <source>
        <dbReference type="ARBA" id="ARBA00004496"/>
    </source>
</evidence>
<dbReference type="CDD" id="cd21940">
    <property type="entry name" value="ZIP_TSC22D3"/>
    <property type="match status" value="1"/>
</dbReference>
<evidence type="ECO:0000256" key="8">
    <source>
        <dbReference type="SAM" id="Coils"/>
    </source>
</evidence>
<reference evidence="10 11" key="1">
    <citation type="submission" date="2019-07" db="EMBL/GenBank/DDBJ databases">
        <title>Chromosome genome assembly for large yellow croaker.</title>
        <authorList>
            <person name="Xiao S."/>
        </authorList>
    </citation>
    <scope>NUCLEOTIDE SEQUENCE [LARGE SCALE GENOMIC DNA]</scope>
    <source>
        <strain evidence="10">JMULYC20181020</strain>
        <tissue evidence="10">Muscle</tissue>
    </source>
</reference>
<evidence type="ECO:0000256" key="3">
    <source>
        <dbReference type="ARBA" id="ARBA00007908"/>
    </source>
</evidence>
<comment type="subcellular location">
    <subcellularLocation>
        <location evidence="2">Cytoplasm</location>
    </subcellularLocation>
    <subcellularLocation>
        <location evidence="1">Nucleus</location>
    </subcellularLocation>
</comment>
<evidence type="ECO:0000256" key="7">
    <source>
        <dbReference type="ARBA" id="ARBA00039909"/>
    </source>
</evidence>
<dbReference type="PANTHER" id="PTHR12348">
    <property type="entry name" value="TSC22"/>
    <property type="match status" value="1"/>
</dbReference>
<evidence type="ECO:0000256" key="1">
    <source>
        <dbReference type="ARBA" id="ARBA00004123"/>
    </source>
</evidence>
<dbReference type="InterPro" id="IPR047862">
    <property type="entry name" value="TSC22/BUN_CS"/>
</dbReference>
<dbReference type="Gene3D" id="1.20.5.490">
    <property type="entry name" value="Single helix bin"/>
    <property type="match status" value="1"/>
</dbReference>
<gene>
    <name evidence="10" type="ORF">D5F01_LYC15540</name>
</gene>
<evidence type="ECO:0000256" key="9">
    <source>
        <dbReference type="SAM" id="MobiDB-lite"/>
    </source>
</evidence>
<keyword evidence="4" id="KW-0963">Cytoplasm</keyword>
<dbReference type="SUPFAM" id="SSF58026">
    <property type="entry name" value="Delta-sleep-inducing peptide immunoreactive peptide"/>
    <property type="match status" value="1"/>
</dbReference>
<name>A0A6G0I3L7_LARCR</name>